<keyword evidence="2" id="KW-0732">Signal</keyword>
<feature type="compositionally biased region" description="Pro residues" evidence="1">
    <location>
        <begin position="93"/>
        <end position="111"/>
    </location>
</feature>
<evidence type="ECO:0000313" key="3">
    <source>
        <dbReference type="EMBL" id="CAH2237305.1"/>
    </source>
</evidence>
<dbReference type="OrthoDB" id="2142683at2759"/>
<feature type="compositionally biased region" description="Low complexity" evidence="1">
    <location>
        <begin position="112"/>
        <end position="122"/>
    </location>
</feature>
<protein>
    <submittedName>
        <fullName evidence="3">Jg15766 protein</fullName>
    </submittedName>
</protein>
<evidence type="ECO:0000256" key="2">
    <source>
        <dbReference type="SAM" id="SignalP"/>
    </source>
</evidence>
<sequence>MVTKRTRSLLIHSNNMTILLVCVALLVGSVNSSNSTIPADEDDTCEAPIGLWSLALEDWATSTRVQSDRHGRVMALPSTKGYYVTERFDSPYLSPPPPAPSSPGHIPPAPGHAPHAAGAMPVPNQPPHAMRAPQGYKEWEGTPPAGGKIVNRPTKPYKDKFKPSYVSTNYLPDSSYSA</sequence>
<dbReference type="EMBL" id="CAKXAJ010025257">
    <property type="protein sequence ID" value="CAH2237305.1"/>
    <property type="molecule type" value="Genomic_DNA"/>
</dbReference>
<feature type="signal peptide" evidence="2">
    <location>
        <begin position="1"/>
        <end position="32"/>
    </location>
</feature>
<dbReference type="Proteomes" id="UP000838756">
    <property type="component" value="Unassembled WGS sequence"/>
</dbReference>
<name>A0A8S4RMF5_9NEOP</name>
<evidence type="ECO:0000313" key="4">
    <source>
        <dbReference type="Proteomes" id="UP000838756"/>
    </source>
</evidence>
<organism evidence="3 4">
    <name type="scientific">Pararge aegeria aegeria</name>
    <dbReference type="NCBI Taxonomy" id="348720"/>
    <lineage>
        <taxon>Eukaryota</taxon>
        <taxon>Metazoa</taxon>
        <taxon>Ecdysozoa</taxon>
        <taxon>Arthropoda</taxon>
        <taxon>Hexapoda</taxon>
        <taxon>Insecta</taxon>
        <taxon>Pterygota</taxon>
        <taxon>Neoptera</taxon>
        <taxon>Endopterygota</taxon>
        <taxon>Lepidoptera</taxon>
        <taxon>Glossata</taxon>
        <taxon>Ditrysia</taxon>
        <taxon>Papilionoidea</taxon>
        <taxon>Nymphalidae</taxon>
        <taxon>Satyrinae</taxon>
        <taxon>Satyrini</taxon>
        <taxon>Parargina</taxon>
        <taxon>Pararge</taxon>
    </lineage>
</organism>
<feature type="chain" id="PRO_5035746472" evidence="2">
    <location>
        <begin position="33"/>
        <end position="178"/>
    </location>
</feature>
<keyword evidence="4" id="KW-1185">Reference proteome</keyword>
<feature type="region of interest" description="Disordered" evidence="1">
    <location>
        <begin position="93"/>
        <end position="164"/>
    </location>
</feature>
<gene>
    <name evidence="3" type="primary">jg15766</name>
    <name evidence="3" type="ORF">PAEG_LOCUS14600</name>
</gene>
<dbReference type="AlphaFoldDB" id="A0A8S4RMF5"/>
<comment type="caution">
    <text evidence="3">The sequence shown here is derived from an EMBL/GenBank/DDBJ whole genome shotgun (WGS) entry which is preliminary data.</text>
</comment>
<proteinExistence type="predicted"/>
<accession>A0A8S4RMF5</accession>
<evidence type="ECO:0000256" key="1">
    <source>
        <dbReference type="SAM" id="MobiDB-lite"/>
    </source>
</evidence>
<reference evidence="3" key="1">
    <citation type="submission" date="2022-03" db="EMBL/GenBank/DDBJ databases">
        <authorList>
            <person name="Lindestad O."/>
        </authorList>
    </citation>
    <scope>NUCLEOTIDE SEQUENCE</scope>
</reference>